<dbReference type="InterPro" id="IPR006357">
    <property type="entry name" value="HAD-SF_hydro_IIA"/>
</dbReference>
<reference evidence="1 2" key="1">
    <citation type="submission" date="2016-10" db="EMBL/GenBank/DDBJ databases">
        <authorList>
            <person name="de Groot N.N."/>
        </authorList>
    </citation>
    <scope>NUCLEOTIDE SEQUENCE [LARGE SCALE GENOMIC DNA]</scope>
    <source>
        <strain evidence="1 2">DSM 23995</strain>
    </source>
</reference>
<dbReference type="Pfam" id="PF13242">
    <property type="entry name" value="Hydrolase_like"/>
    <property type="match status" value="1"/>
</dbReference>
<gene>
    <name evidence="1" type="ORF">SAMN05192532_102336</name>
</gene>
<dbReference type="PANTHER" id="PTHR19288:SF46">
    <property type="entry name" value="HALOACID DEHALOGENASE-LIKE HYDROLASE DOMAIN-CONTAINING PROTEIN 2"/>
    <property type="match status" value="1"/>
</dbReference>
<dbReference type="GO" id="GO:0005737">
    <property type="term" value="C:cytoplasm"/>
    <property type="evidence" value="ECO:0007669"/>
    <property type="project" value="TreeGrafter"/>
</dbReference>
<proteinExistence type="predicted"/>
<dbReference type="NCBIfam" id="TIGR01549">
    <property type="entry name" value="HAD-SF-IA-v1"/>
    <property type="match status" value="1"/>
</dbReference>
<keyword evidence="2" id="KW-1185">Reference proteome</keyword>
<dbReference type="Gene3D" id="3.40.50.1000">
    <property type="entry name" value="HAD superfamily/HAD-like"/>
    <property type="match status" value="2"/>
</dbReference>
<dbReference type="GO" id="GO:0016791">
    <property type="term" value="F:phosphatase activity"/>
    <property type="evidence" value="ECO:0007669"/>
    <property type="project" value="TreeGrafter"/>
</dbReference>
<evidence type="ECO:0000313" key="2">
    <source>
        <dbReference type="Proteomes" id="UP000199516"/>
    </source>
</evidence>
<dbReference type="PANTHER" id="PTHR19288">
    <property type="entry name" value="4-NITROPHENYLPHOSPHATASE-RELATED"/>
    <property type="match status" value="1"/>
</dbReference>
<dbReference type="Proteomes" id="UP000199516">
    <property type="component" value="Unassembled WGS sequence"/>
</dbReference>
<dbReference type="Pfam" id="PF13344">
    <property type="entry name" value="Hydrolase_6"/>
    <property type="match status" value="1"/>
</dbReference>
<dbReference type="AlphaFoldDB" id="A0A1I2BJ74"/>
<organism evidence="1 2">
    <name type="scientific">Alteribacillus iranensis</name>
    <dbReference type="NCBI Taxonomy" id="930128"/>
    <lineage>
        <taxon>Bacteria</taxon>
        <taxon>Bacillati</taxon>
        <taxon>Bacillota</taxon>
        <taxon>Bacilli</taxon>
        <taxon>Bacillales</taxon>
        <taxon>Bacillaceae</taxon>
        <taxon>Alteribacillus</taxon>
    </lineage>
</organism>
<evidence type="ECO:0000313" key="1">
    <source>
        <dbReference type="EMBL" id="SFE56196.1"/>
    </source>
</evidence>
<dbReference type="EMBL" id="FONT01000002">
    <property type="protein sequence ID" value="SFE56196.1"/>
    <property type="molecule type" value="Genomic_DNA"/>
</dbReference>
<protein>
    <submittedName>
        <fullName evidence="1">4-nitrophenyl phosphatase/NagD protein</fullName>
    </submittedName>
</protein>
<dbReference type="InterPro" id="IPR006439">
    <property type="entry name" value="HAD-SF_hydro_IA"/>
</dbReference>
<dbReference type="STRING" id="930128.SAMN05192532_102336"/>
<dbReference type="RefSeq" id="WP_091658754.1">
    <property type="nucleotide sequence ID" value="NZ_FONT01000002.1"/>
</dbReference>
<dbReference type="SUPFAM" id="SSF56784">
    <property type="entry name" value="HAD-like"/>
    <property type="match status" value="1"/>
</dbReference>
<accession>A0A1I2BJ74</accession>
<dbReference type="OrthoDB" id="9810449at2"/>
<sequence>MHETLQRVEWEKIKGFFFDLDGCMYAGDKPYPRSQELILYLLQQGKKVAFLSNNSTDRTETVRKRMRRMGFLVEKTPIVLASELVGDYLNKKVGNVAAAIFGSDELKESVQKAGHTLVDSPIDVSEVVIVGRDETFSYQKLQFACDQLSHHSRLIAVNADVSHPRTNGKMVPDTGSLIAAIEAVTGVEAEIVGKPSTHAFEHLCQVTGLSTDECLMVGDNLYTDVEGGERSGMHTCWITHGKTKPDFVSVQPTIEIPAIANLYDLLIQKRKHILH</sequence>
<name>A0A1I2BJ74_9BACI</name>
<dbReference type="NCBIfam" id="TIGR01460">
    <property type="entry name" value="HAD-SF-IIA"/>
    <property type="match status" value="1"/>
</dbReference>
<dbReference type="InterPro" id="IPR023214">
    <property type="entry name" value="HAD_sf"/>
</dbReference>
<dbReference type="InterPro" id="IPR036412">
    <property type="entry name" value="HAD-like_sf"/>
</dbReference>